<keyword evidence="2" id="KW-0285">Flavoprotein</keyword>
<reference evidence="7 8" key="1">
    <citation type="submission" date="2020-01" db="EMBL/GenBank/DDBJ databases">
        <authorList>
            <person name="Gupta K D."/>
        </authorList>
    </citation>
    <scope>NUCLEOTIDE SEQUENCE [LARGE SCALE GENOMIC DNA]</scope>
</reference>
<dbReference type="InterPro" id="IPR036188">
    <property type="entry name" value="FAD/NAD-bd_sf"/>
</dbReference>
<dbReference type="PANTHER" id="PTHR43747:SF5">
    <property type="entry name" value="FAD-BINDING DOMAIN-CONTAINING PROTEIN"/>
    <property type="match status" value="1"/>
</dbReference>
<dbReference type="GO" id="GO:0140907">
    <property type="term" value="F:flavin-dependent halogenase activity"/>
    <property type="evidence" value="ECO:0007669"/>
    <property type="project" value="UniProtKB-ARBA"/>
</dbReference>
<name>A0A8S0WPA4_CYCAE</name>
<organism evidence="7 8">
    <name type="scientific">Cyclocybe aegerita</name>
    <name type="common">Black poplar mushroom</name>
    <name type="synonym">Agrocybe aegerita</name>
    <dbReference type="NCBI Taxonomy" id="1973307"/>
    <lineage>
        <taxon>Eukaryota</taxon>
        <taxon>Fungi</taxon>
        <taxon>Dikarya</taxon>
        <taxon>Basidiomycota</taxon>
        <taxon>Agaricomycotina</taxon>
        <taxon>Agaricomycetes</taxon>
        <taxon>Agaricomycetidae</taxon>
        <taxon>Agaricales</taxon>
        <taxon>Agaricineae</taxon>
        <taxon>Bolbitiaceae</taxon>
        <taxon>Cyclocybe</taxon>
    </lineage>
</organism>
<comment type="similarity">
    <text evidence="1">Belongs to the flavin-dependent halogenase family.</text>
</comment>
<evidence type="ECO:0000256" key="5">
    <source>
        <dbReference type="ARBA" id="ARBA00049364"/>
    </source>
</evidence>
<evidence type="ECO:0000313" key="8">
    <source>
        <dbReference type="Proteomes" id="UP000467700"/>
    </source>
</evidence>
<dbReference type="GO" id="GO:0071949">
    <property type="term" value="F:FAD binding"/>
    <property type="evidence" value="ECO:0007669"/>
    <property type="project" value="InterPro"/>
</dbReference>
<sequence length="566" mass="62882">MSAIPEKSTVLVIGGGPAGSYASTLLAREGLDVVLLEALKHPREHIGESMLPSMRRYLRFIDLESEYSRRGFMHKPGAAFKFIHGERECYTDFSVLGPDRTTWNVVRAEADELMIRHAERQGVQVFEETRVESITFEDDGETASARPISANWKRKSGEIGIIKFDWLIDASGRQGIMSTRYLKNRIYREGLRNVAAYGYWTGVKVFDEGGPRSNAPWFECLTDKLGWAWCIPLHDGTHSIGVVMHLETSNRKKTEGPSRLEDHYMSQLKLAPGVMDMIGERGKFVAGSVKSTSDFSYHASSYSGDRYRIIVDAAAFVDPLFSSGVHVAMTGALSAASTILSSMKGQVTELEGQSWHDAKIGICQTRFLLVVLSAYRQMQHQGENKAVVADVNQSSFEQAFAMFRPIYQGEKDSSDKLTDTELENMISFTRNLFTPTTHQQYQSVNQRVGDLLKLDGPVVGPEELDKVLDADDSDARAALRRINALKVLRNDTSPESFTSESVNGSETPLGLMPSTVTRAPKLPHPSLEIPSAVSPFFYKAMPNDEHVAAVIRSAVLTSDSEYESEQ</sequence>
<dbReference type="EMBL" id="CACVBS010000035">
    <property type="protein sequence ID" value="CAA7262012.1"/>
    <property type="molecule type" value="Genomic_DNA"/>
</dbReference>
<dbReference type="AlphaFoldDB" id="A0A8S0WPA4"/>
<evidence type="ECO:0000256" key="1">
    <source>
        <dbReference type="ARBA" id="ARBA00005706"/>
    </source>
</evidence>
<comment type="catalytic activity">
    <reaction evidence="5">
        <text>melleolide F + FADH2 + chloride + O2 = 6'-chloromelleolide F + FAD + 2 H2O + H(+)</text>
        <dbReference type="Rhea" id="RHEA:67160"/>
        <dbReference type="ChEBI" id="CHEBI:15377"/>
        <dbReference type="ChEBI" id="CHEBI:15378"/>
        <dbReference type="ChEBI" id="CHEBI:15379"/>
        <dbReference type="ChEBI" id="CHEBI:17996"/>
        <dbReference type="ChEBI" id="CHEBI:57692"/>
        <dbReference type="ChEBI" id="CHEBI:58307"/>
        <dbReference type="ChEBI" id="CHEBI:167712"/>
        <dbReference type="ChEBI" id="CHEBI:167713"/>
    </reaction>
    <physiologicalReaction direction="left-to-right" evidence="5">
        <dbReference type="Rhea" id="RHEA:67161"/>
    </physiologicalReaction>
</comment>
<dbReference type="InterPro" id="IPR050816">
    <property type="entry name" value="Flavin-dep_Halogenase_NPB"/>
</dbReference>
<dbReference type="Proteomes" id="UP000467700">
    <property type="component" value="Unassembled WGS sequence"/>
</dbReference>
<dbReference type="PANTHER" id="PTHR43747">
    <property type="entry name" value="FAD-BINDING PROTEIN"/>
    <property type="match status" value="1"/>
</dbReference>
<dbReference type="Gene3D" id="3.50.50.60">
    <property type="entry name" value="FAD/NAD(P)-binding domain"/>
    <property type="match status" value="1"/>
</dbReference>
<keyword evidence="3" id="KW-0274">FAD</keyword>
<dbReference type="InterPro" id="IPR002938">
    <property type="entry name" value="FAD-bd"/>
</dbReference>
<dbReference type="OrthoDB" id="3340390at2759"/>
<evidence type="ECO:0000259" key="6">
    <source>
        <dbReference type="Pfam" id="PF01494"/>
    </source>
</evidence>
<protein>
    <recommendedName>
        <fullName evidence="6">FAD-binding domain-containing protein</fullName>
    </recommendedName>
</protein>
<gene>
    <name evidence="7" type="ORF">AAE3_LOCUS4404</name>
</gene>
<proteinExistence type="inferred from homology"/>
<feature type="domain" description="FAD-binding" evidence="6">
    <location>
        <begin position="8"/>
        <end position="346"/>
    </location>
</feature>
<dbReference type="GO" id="GO:0044550">
    <property type="term" value="P:secondary metabolite biosynthetic process"/>
    <property type="evidence" value="ECO:0007669"/>
    <property type="project" value="UniProtKB-ARBA"/>
</dbReference>
<dbReference type="Pfam" id="PF01494">
    <property type="entry name" value="FAD_binding_3"/>
    <property type="match status" value="1"/>
</dbReference>
<accession>A0A8S0WPA4</accession>
<evidence type="ECO:0000256" key="4">
    <source>
        <dbReference type="ARBA" id="ARBA00023002"/>
    </source>
</evidence>
<keyword evidence="4" id="KW-0560">Oxidoreductase</keyword>
<comment type="caution">
    <text evidence="7">The sequence shown here is derived from an EMBL/GenBank/DDBJ whole genome shotgun (WGS) entry which is preliminary data.</text>
</comment>
<dbReference type="SUPFAM" id="SSF51905">
    <property type="entry name" value="FAD/NAD(P)-binding domain"/>
    <property type="match status" value="1"/>
</dbReference>
<dbReference type="PRINTS" id="PR00420">
    <property type="entry name" value="RNGMNOXGNASE"/>
</dbReference>
<evidence type="ECO:0000256" key="2">
    <source>
        <dbReference type="ARBA" id="ARBA00022630"/>
    </source>
</evidence>
<evidence type="ECO:0000256" key="3">
    <source>
        <dbReference type="ARBA" id="ARBA00022827"/>
    </source>
</evidence>
<keyword evidence="8" id="KW-1185">Reference proteome</keyword>
<evidence type="ECO:0000313" key="7">
    <source>
        <dbReference type="EMBL" id="CAA7262012.1"/>
    </source>
</evidence>